<keyword evidence="3" id="KW-1185">Reference proteome</keyword>
<evidence type="ECO:0000313" key="2">
    <source>
        <dbReference type="EMBL" id="VVD75918.1"/>
    </source>
</evidence>
<dbReference type="InterPro" id="IPR027417">
    <property type="entry name" value="P-loop_NTPase"/>
</dbReference>
<evidence type="ECO:0000313" key="3">
    <source>
        <dbReference type="Proteomes" id="UP000366945"/>
    </source>
</evidence>
<dbReference type="InterPro" id="IPR025669">
    <property type="entry name" value="AAA_dom"/>
</dbReference>
<dbReference type="Gene3D" id="3.40.50.300">
    <property type="entry name" value="P-loop containing nucleotide triphosphate hydrolases"/>
    <property type="match status" value="1"/>
</dbReference>
<evidence type="ECO:0000259" key="1">
    <source>
        <dbReference type="Pfam" id="PF13614"/>
    </source>
</evidence>
<dbReference type="Proteomes" id="UP000366945">
    <property type="component" value="Unassembled WGS sequence"/>
</dbReference>
<dbReference type="PANTHER" id="PTHR13696">
    <property type="entry name" value="P-LOOP CONTAINING NUCLEOSIDE TRIPHOSPHATE HYDROLASE"/>
    <property type="match status" value="1"/>
</dbReference>
<dbReference type="RefSeq" id="WP_150678228.1">
    <property type="nucleotide sequence ID" value="NZ_CABPSK010000001.1"/>
</dbReference>
<gene>
    <name evidence="2" type="ORF">PPN31114_00869</name>
</gene>
<dbReference type="NCBIfam" id="NF047398">
    <property type="entry name" value="AAA_KGGVGR"/>
    <property type="match status" value="1"/>
</dbReference>
<dbReference type="AlphaFoldDB" id="A0A5E4SNF1"/>
<dbReference type="Pfam" id="PF13614">
    <property type="entry name" value="AAA_31"/>
    <property type="match status" value="1"/>
</dbReference>
<feature type="domain" description="AAA" evidence="1">
    <location>
        <begin position="1"/>
        <end position="46"/>
    </location>
</feature>
<dbReference type="PANTHER" id="PTHR13696:SF52">
    <property type="entry name" value="PARA FAMILY PROTEIN CT_582"/>
    <property type="match status" value="1"/>
</dbReference>
<dbReference type="EMBL" id="CABPSK010000001">
    <property type="protein sequence ID" value="VVD75918.1"/>
    <property type="molecule type" value="Genomic_DNA"/>
</dbReference>
<name>A0A5E4SNF1_9BURK</name>
<dbReference type="SUPFAM" id="SSF52540">
    <property type="entry name" value="P-loop containing nucleoside triphosphate hydrolases"/>
    <property type="match status" value="1"/>
</dbReference>
<sequence length="619" mass="69875">MHVVTFYSFKGGVGRSMALVNVAAHIASKGKRVLLVDMDLEAPGLRSFAFEITRPDTPGVVEYISDYLRTDEVPDCRDHLYQAHSFPETDGSLWIMPAGVQDASYEQRFSAINWQELYAKRDGYLLLENLREQWDEALSPDYVFIDSRTGFTDVAGICTRQLPDAVCLVFTPNPQNLFGLTQVCNAINVQKTFPTLRQPHVHFVASNVPNLDDENEVLSKTLDQFSQELGYQRLTATIHYYNSLAIIEQSPFILGHPKSRLSRQYMYLADQIAKHNPEDKESSIRFLQAVARDYPDGGENYTPKDVQLKIDQILSSIEQDNDILFWVSRVYRASGKWDECRVLLQQVISSGYKEYRAKLDLAAIKIQGTPEDQLSAVQDLLEFLNLDVSIVTSDIIFAIQVLIEQRNIDLSAIADSKAIKSLSIEDIVFLASELMRSSASVQLRHEILKKALSRDEVSNSERRDLIGALGITLISLGRLEDASDVLHQVAGDPNHADIADAFNYGFSLYWTHSSLSEVYFKRFISCSTSDYESIPSLNHLQCLSFAHWALGNSELAKRVLSRTKQLAISQFHAFTFSCWRYAEVVLPQFLNDLEDLNELYSGEALTPALMRQKLDGPAP</sequence>
<reference evidence="2 3" key="1">
    <citation type="submission" date="2019-08" db="EMBL/GenBank/DDBJ databases">
        <authorList>
            <person name="Peeters C."/>
        </authorList>
    </citation>
    <scope>NUCLEOTIDE SEQUENCE [LARGE SCALE GENOMIC DNA]</scope>
    <source>
        <strain evidence="2 3">LMG 31114</strain>
    </source>
</reference>
<protein>
    <submittedName>
        <fullName evidence="2">ATPase</fullName>
    </submittedName>
</protein>
<accession>A0A5E4SNF1</accession>
<proteinExistence type="predicted"/>
<organism evidence="2 3">
    <name type="scientific">Pandoraea pneumonica</name>
    <dbReference type="NCBI Taxonomy" id="2508299"/>
    <lineage>
        <taxon>Bacteria</taxon>
        <taxon>Pseudomonadati</taxon>
        <taxon>Pseudomonadota</taxon>
        <taxon>Betaproteobacteria</taxon>
        <taxon>Burkholderiales</taxon>
        <taxon>Burkholderiaceae</taxon>
        <taxon>Pandoraea</taxon>
    </lineage>
</organism>
<dbReference type="InterPro" id="IPR050678">
    <property type="entry name" value="DNA_Partitioning_ATPase"/>
</dbReference>
<dbReference type="OrthoDB" id="9135569at2"/>
<dbReference type="GeneID" id="300402927"/>